<name>A0AAV6PJE2_SOLSE</name>
<protein>
    <recommendedName>
        <fullName evidence="3">K Homology domain-containing protein</fullName>
    </recommendedName>
</protein>
<evidence type="ECO:0000313" key="2">
    <source>
        <dbReference type="Proteomes" id="UP000693946"/>
    </source>
</evidence>
<evidence type="ECO:0000313" key="1">
    <source>
        <dbReference type="EMBL" id="KAG7466674.1"/>
    </source>
</evidence>
<keyword evidence="2" id="KW-1185">Reference proteome</keyword>
<dbReference type="AlphaFoldDB" id="A0AAV6PJE2"/>
<gene>
    <name evidence="1" type="ORF">JOB18_039300</name>
</gene>
<proteinExistence type="predicted"/>
<reference evidence="1 2" key="1">
    <citation type="journal article" date="2021" name="Sci. Rep.">
        <title>Chromosome anchoring in Senegalese sole (Solea senegalensis) reveals sex-associated markers and genome rearrangements in flatfish.</title>
        <authorList>
            <person name="Guerrero-Cozar I."/>
            <person name="Gomez-Garrido J."/>
            <person name="Berbel C."/>
            <person name="Martinez-Blanch J.F."/>
            <person name="Alioto T."/>
            <person name="Claros M.G."/>
            <person name="Gagnaire P.A."/>
            <person name="Manchado M."/>
        </authorList>
    </citation>
    <scope>NUCLEOTIDE SEQUENCE [LARGE SCALE GENOMIC DNA]</scope>
    <source>
        <strain evidence="1">Sse05_10M</strain>
    </source>
</reference>
<accession>A0AAV6PJE2</accession>
<dbReference type="EMBL" id="JAGKHQ010000632">
    <property type="protein sequence ID" value="KAG7466674.1"/>
    <property type="molecule type" value="Genomic_DNA"/>
</dbReference>
<evidence type="ECO:0008006" key="3">
    <source>
        <dbReference type="Google" id="ProtNLM"/>
    </source>
</evidence>
<comment type="caution">
    <text evidence="1">The sequence shown here is derived from an EMBL/GenBank/DDBJ whole genome shotgun (WGS) entry which is preliminary data.</text>
</comment>
<dbReference type="Proteomes" id="UP000693946">
    <property type="component" value="Unassembled WGS sequence"/>
</dbReference>
<sequence>MSEHKPQPPDSRSCPRIELDSTLELIVGRHGGKARRCLDNAVLLRGDLLTPKQVPHVCVISCSAVVQS</sequence>
<organism evidence="1 2">
    <name type="scientific">Solea senegalensis</name>
    <name type="common">Senegalese sole</name>
    <dbReference type="NCBI Taxonomy" id="28829"/>
    <lineage>
        <taxon>Eukaryota</taxon>
        <taxon>Metazoa</taxon>
        <taxon>Chordata</taxon>
        <taxon>Craniata</taxon>
        <taxon>Vertebrata</taxon>
        <taxon>Euteleostomi</taxon>
        <taxon>Actinopterygii</taxon>
        <taxon>Neopterygii</taxon>
        <taxon>Teleostei</taxon>
        <taxon>Neoteleostei</taxon>
        <taxon>Acanthomorphata</taxon>
        <taxon>Carangaria</taxon>
        <taxon>Pleuronectiformes</taxon>
        <taxon>Pleuronectoidei</taxon>
        <taxon>Soleidae</taxon>
        <taxon>Solea</taxon>
    </lineage>
</organism>